<dbReference type="Gene3D" id="3.30.200.20">
    <property type="entry name" value="Phosphorylase Kinase, domain 1"/>
    <property type="match status" value="1"/>
</dbReference>
<feature type="domain" description="Cyclic nucleotide-binding" evidence="23">
    <location>
        <begin position="451"/>
        <end position="549"/>
    </location>
</feature>
<keyword evidence="9" id="KW-0808">Transferase</keyword>
<feature type="domain" description="AGC-kinase C-terminal" evidence="24">
    <location>
        <begin position="829"/>
        <end position="896"/>
    </location>
</feature>
<dbReference type="GO" id="GO:0005952">
    <property type="term" value="C:cAMP-dependent protein kinase complex"/>
    <property type="evidence" value="ECO:0007669"/>
    <property type="project" value="TreeGrafter"/>
</dbReference>
<dbReference type="Pfam" id="PF00069">
    <property type="entry name" value="Pkinase"/>
    <property type="match status" value="1"/>
</dbReference>
<dbReference type="GO" id="GO:0004692">
    <property type="term" value="F:cGMP-dependent protein kinase activity"/>
    <property type="evidence" value="ECO:0007669"/>
    <property type="project" value="UniProtKB-EC"/>
</dbReference>
<dbReference type="PROSITE" id="PS50011">
    <property type="entry name" value="PROTEIN_KINASE_DOM"/>
    <property type="match status" value="1"/>
</dbReference>
<evidence type="ECO:0000313" key="25">
    <source>
        <dbReference type="EMBL" id="OMJ95133.1"/>
    </source>
</evidence>
<dbReference type="SMART" id="SM00100">
    <property type="entry name" value="cNMP"/>
    <property type="match status" value="3"/>
</dbReference>
<evidence type="ECO:0000259" key="24">
    <source>
        <dbReference type="PROSITE" id="PS51285"/>
    </source>
</evidence>
<organism evidence="25 26">
    <name type="scientific">Stentor coeruleus</name>
    <dbReference type="NCBI Taxonomy" id="5963"/>
    <lineage>
        <taxon>Eukaryota</taxon>
        <taxon>Sar</taxon>
        <taxon>Alveolata</taxon>
        <taxon>Ciliophora</taxon>
        <taxon>Postciliodesmatophora</taxon>
        <taxon>Heterotrichea</taxon>
        <taxon>Heterotrichida</taxon>
        <taxon>Stentoridae</taxon>
        <taxon>Stentor</taxon>
    </lineage>
</organism>
<evidence type="ECO:0000256" key="19">
    <source>
        <dbReference type="ARBA" id="ARBA00047462"/>
    </source>
</evidence>
<dbReference type="EC" id="2.7.11.12" evidence="5"/>
<dbReference type="PROSITE" id="PS00107">
    <property type="entry name" value="PROTEIN_KINASE_ATP"/>
    <property type="match status" value="1"/>
</dbReference>
<dbReference type="Gene3D" id="1.10.510.10">
    <property type="entry name" value="Transferase(Phosphotransferase) domain 1"/>
    <property type="match status" value="1"/>
</dbReference>
<keyword evidence="12" id="KW-0418">Kinase</keyword>
<evidence type="ECO:0000256" key="11">
    <source>
        <dbReference type="ARBA" id="ARBA00022741"/>
    </source>
</evidence>
<dbReference type="InterPro" id="IPR011009">
    <property type="entry name" value="Kinase-like_dom_sf"/>
</dbReference>
<dbReference type="PROSITE" id="PS00108">
    <property type="entry name" value="PROTEIN_KINASE_ST"/>
    <property type="match status" value="1"/>
</dbReference>
<dbReference type="PANTHER" id="PTHR24353">
    <property type="entry name" value="CYCLIC NUCLEOTIDE-DEPENDENT PROTEIN KINASE"/>
    <property type="match status" value="1"/>
</dbReference>
<keyword evidence="16" id="KW-0472">Membrane</keyword>
<evidence type="ECO:0000256" key="14">
    <source>
        <dbReference type="ARBA" id="ARBA00022842"/>
    </source>
</evidence>
<evidence type="ECO:0000256" key="5">
    <source>
        <dbReference type="ARBA" id="ARBA00012428"/>
    </source>
</evidence>
<dbReference type="Pfam" id="PF00027">
    <property type="entry name" value="cNMP_binding"/>
    <property type="match status" value="3"/>
</dbReference>
<dbReference type="InterPro" id="IPR000719">
    <property type="entry name" value="Prot_kinase_dom"/>
</dbReference>
<reference evidence="25 26" key="1">
    <citation type="submission" date="2016-11" db="EMBL/GenBank/DDBJ databases">
        <title>The macronuclear genome of Stentor coeruleus: a giant cell with tiny introns.</title>
        <authorList>
            <person name="Slabodnick M."/>
            <person name="Ruby J.G."/>
            <person name="Reiff S.B."/>
            <person name="Swart E.C."/>
            <person name="Gosai S."/>
            <person name="Prabakaran S."/>
            <person name="Witkowska E."/>
            <person name="Larue G.E."/>
            <person name="Fisher S."/>
            <person name="Freeman R.M."/>
            <person name="Gunawardena J."/>
            <person name="Chu W."/>
            <person name="Stover N.A."/>
            <person name="Gregory B.D."/>
            <person name="Nowacki M."/>
            <person name="Derisi J."/>
            <person name="Roy S.W."/>
            <person name="Marshall W.F."/>
            <person name="Sood P."/>
        </authorList>
    </citation>
    <scope>NUCLEOTIDE SEQUENCE [LARGE SCALE GENOMIC DNA]</scope>
    <source>
        <strain evidence="25">WM001</strain>
    </source>
</reference>
<protein>
    <recommendedName>
        <fullName evidence="17">cGMP-dependent protein kinase</fullName>
        <ecNumber evidence="5">2.7.11.12</ecNumber>
    </recommendedName>
</protein>
<keyword evidence="14" id="KW-0460">Magnesium</keyword>
<dbReference type="Proteomes" id="UP000187209">
    <property type="component" value="Unassembled WGS sequence"/>
</dbReference>
<dbReference type="InterPro" id="IPR018488">
    <property type="entry name" value="cNMP-bd_CS"/>
</dbReference>
<dbReference type="FunFam" id="3.30.200.20:FF:000042">
    <property type="entry name" value="Aurora kinase A"/>
    <property type="match status" value="1"/>
</dbReference>
<sequence>MGSCVSKSKAIEPEVKPSLNNTDQFKVDVETKQVNKSNTQISRKNLKQKKPVVDGRIRPEEFSEAPTAIMTDRPKSATDVRLISNSLQKHFIFSNLTEGQKFLIIEHMKLYTINSNQIIFEQGTKGSAFFVICTGRVDVIVNGNKVNSLKIGESFGELALLHDTPRSATLKSIINTSFWVLDRKTFRSILEDLNAKNYQENKAFIDSIPLFKILSEPQKESLVHCLSSLKYSVGQKIVNEGDPGELLYIIKEGNVSCTQRSKEIRKMTKGDYFGEQALLYGSVRTATITALDDVLCVALSREELSSCLGASLQQIIYKNSVLMAFEKSELLNKLDKIQTENVINHMEIQSYNHNQIVIPFGTSKKSSFYVIVKGELRSIKSRESAYKVFDVVGDANVIKEIDDVYKDDFIAVGEVDIAHISDSGFFNAIGGDYGQVTNNNEAMKLLKRVQLFRGLTQAQFSNLVNIVKIIEYEDEQVIVEQNNPGDCFFLIKTGKVDIIKDGQVIRSITKNDYFGERSLLFNNFRSASVIANKKVTCWVMYKDEFLQILNEKIRKQLLERIELQDDTIQLNDLAIVKSLGNGMFGNVFLTVHKSKKSLFALKTVDRKKISAYEIEENIMLERKILLQLDHVLIMKLVRTFKDSKRLYFLMEFIRGMDLFDVIRQLDLLKECDARFYIACVFMILEHLHERSIIYRDLKPENMVVDHEGYPKLIDFGTAKFVNGRTYTIVGTPHYMAPEVITGHGYSLSADYWSVGIMLYEFLFGCVPFGEEETNPYSIYEKVQERRLVYPKWVDNKNHVKEFINQLLSKNPASRIGGNFDNLKNNPWFIGFNWDKLMSKELKAPYVPKVSNLDTEIEAAIRNNKNIDDIISRIENKDEVPKNKRHANPPDAWDSEF</sequence>
<comment type="catalytic activity">
    <reaction evidence="18">
        <text>L-threonyl-[protein] + ATP = O-phospho-L-threonyl-[protein] + ADP + H(+)</text>
        <dbReference type="Rhea" id="RHEA:46608"/>
        <dbReference type="Rhea" id="RHEA-COMP:11060"/>
        <dbReference type="Rhea" id="RHEA-COMP:11605"/>
        <dbReference type="ChEBI" id="CHEBI:15378"/>
        <dbReference type="ChEBI" id="CHEBI:30013"/>
        <dbReference type="ChEBI" id="CHEBI:30616"/>
        <dbReference type="ChEBI" id="CHEBI:61977"/>
        <dbReference type="ChEBI" id="CHEBI:456216"/>
        <dbReference type="EC" id="2.7.11.12"/>
    </reaction>
</comment>
<feature type="binding site" evidence="20">
    <location>
        <position position="602"/>
    </location>
    <ligand>
        <name>ATP</name>
        <dbReference type="ChEBI" id="CHEBI:30616"/>
    </ligand>
</feature>
<name>A0A1R2D1L4_9CILI</name>
<evidence type="ECO:0000256" key="21">
    <source>
        <dbReference type="SAM" id="MobiDB-lite"/>
    </source>
</evidence>
<evidence type="ECO:0000256" key="3">
    <source>
        <dbReference type="ARBA" id="ARBA00006352"/>
    </source>
</evidence>
<feature type="domain" description="Cyclic nucleotide-binding" evidence="23">
    <location>
        <begin position="330"/>
        <end position="407"/>
    </location>
</feature>
<comment type="catalytic activity">
    <reaction evidence="19">
        <text>L-seryl-[protein] + ATP = O-phospho-L-seryl-[protein] + ADP + H(+)</text>
        <dbReference type="Rhea" id="RHEA:17989"/>
        <dbReference type="Rhea" id="RHEA-COMP:9863"/>
        <dbReference type="Rhea" id="RHEA-COMP:11604"/>
        <dbReference type="ChEBI" id="CHEBI:15378"/>
        <dbReference type="ChEBI" id="CHEBI:29999"/>
        <dbReference type="ChEBI" id="CHEBI:30616"/>
        <dbReference type="ChEBI" id="CHEBI:83421"/>
        <dbReference type="ChEBI" id="CHEBI:456216"/>
        <dbReference type="EC" id="2.7.11.12"/>
    </reaction>
</comment>
<comment type="subcellular location">
    <subcellularLocation>
        <location evidence="2">Endomembrane system</location>
    </subcellularLocation>
</comment>
<dbReference type="GO" id="GO:0005524">
    <property type="term" value="F:ATP binding"/>
    <property type="evidence" value="ECO:0007669"/>
    <property type="project" value="UniProtKB-UniRule"/>
</dbReference>
<evidence type="ECO:0000313" key="26">
    <source>
        <dbReference type="Proteomes" id="UP000187209"/>
    </source>
</evidence>
<dbReference type="GO" id="GO:0004691">
    <property type="term" value="F:cAMP-dependent protein kinase activity"/>
    <property type="evidence" value="ECO:0007669"/>
    <property type="project" value="TreeGrafter"/>
</dbReference>
<keyword evidence="13 20" id="KW-0067">ATP-binding</keyword>
<evidence type="ECO:0000256" key="4">
    <source>
        <dbReference type="ARBA" id="ARBA00011245"/>
    </source>
</evidence>
<evidence type="ECO:0000259" key="23">
    <source>
        <dbReference type="PROSITE" id="PS50042"/>
    </source>
</evidence>
<keyword evidence="11 20" id="KW-0547">Nucleotide-binding</keyword>
<dbReference type="InterPro" id="IPR000595">
    <property type="entry name" value="cNMP-bd_dom"/>
</dbReference>
<dbReference type="GO" id="GO:0030553">
    <property type="term" value="F:cGMP binding"/>
    <property type="evidence" value="ECO:0007669"/>
    <property type="project" value="UniProtKB-KW"/>
</dbReference>
<evidence type="ECO:0000256" key="20">
    <source>
        <dbReference type="PROSITE-ProRule" id="PRU10141"/>
    </source>
</evidence>
<dbReference type="InterPro" id="IPR017441">
    <property type="entry name" value="Protein_kinase_ATP_BS"/>
</dbReference>
<evidence type="ECO:0000256" key="13">
    <source>
        <dbReference type="ARBA" id="ARBA00022840"/>
    </source>
</evidence>
<dbReference type="OrthoDB" id="100546at2759"/>
<comment type="cofactor">
    <cofactor evidence="1">
        <name>Mg(2+)</name>
        <dbReference type="ChEBI" id="CHEBI:18420"/>
    </cofactor>
</comment>
<feature type="domain" description="Protein kinase" evidence="22">
    <location>
        <begin position="573"/>
        <end position="828"/>
    </location>
</feature>
<comment type="caution">
    <text evidence="25">The sequence shown here is derived from an EMBL/GenBank/DDBJ whole genome shotgun (WGS) entry which is preliminary data.</text>
</comment>
<feature type="region of interest" description="Disordered" evidence="21">
    <location>
        <begin position="876"/>
        <end position="896"/>
    </location>
</feature>
<keyword evidence="6" id="KW-0963">Cytoplasm</keyword>
<dbReference type="InterPro" id="IPR014710">
    <property type="entry name" value="RmlC-like_jellyroll"/>
</dbReference>
<dbReference type="PRINTS" id="PR00103">
    <property type="entry name" value="CAMPKINASE"/>
</dbReference>
<evidence type="ECO:0000256" key="1">
    <source>
        <dbReference type="ARBA" id="ARBA00001946"/>
    </source>
</evidence>
<evidence type="ECO:0000256" key="16">
    <source>
        <dbReference type="ARBA" id="ARBA00023136"/>
    </source>
</evidence>
<keyword evidence="10" id="KW-0479">Metal-binding</keyword>
<evidence type="ECO:0000259" key="22">
    <source>
        <dbReference type="PROSITE" id="PS50011"/>
    </source>
</evidence>
<proteinExistence type="inferred from homology"/>
<evidence type="ECO:0000256" key="15">
    <source>
        <dbReference type="ARBA" id="ARBA00022992"/>
    </source>
</evidence>
<keyword evidence="8" id="KW-0140">cGMP</keyword>
<evidence type="ECO:0000256" key="7">
    <source>
        <dbReference type="ARBA" id="ARBA00022527"/>
    </source>
</evidence>
<keyword evidence="26" id="KW-1185">Reference proteome</keyword>
<dbReference type="GO" id="GO:0046872">
    <property type="term" value="F:metal ion binding"/>
    <property type="evidence" value="ECO:0007669"/>
    <property type="project" value="UniProtKB-KW"/>
</dbReference>
<dbReference type="PANTHER" id="PTHR24353:SF37">
    <property type="entry name" value="CAMP-DEPENDENT PROTEIN KINASE CATALYTIC SUBUNIT PRKX"/>
    <property type="match status" value="1"/>
</dbReference>
<evidence type="ECO:0000256" key="18">
    <source>
        <dbReference type="ARBA" id="ARBA00047298"/>
    </source>
</evidence>
<dbReference type="InterPro" id="IPR000961">
    <property type="entry name" value="AGC-kinase_C"/>
</dbReference>
<dbReference type="PROSITE" id="PS51285">
    <property type="entry name" value="AGC_KINASE_CTER"/>
    <property type="match status" value="1"/>
</dbReference>
<evidence type="ECO:0000256" key="8">
    <source>
        <dbReference type="ARBA" id="ARBA00022535"/>
    </source>
</evidence>
<evidence type="ECO:0000256" key="2">
    <source>
        <dbReference type="ARBA" id="ARBA00004308"/>
    </source>
</evidence>
<dbReference type="PROSITE" id="PS00888">
    <property type="entry name" value="CNMP_BINDING_1"/>
    <property type="match status" value="1"/>
</dbReference>
<dbReference type="PROSITE" id="PS00889">
    <property type="entry name" value="CNMP_BINDING_2"/>
    <property type="match status" value="3"/>
</dbReference>
<feature type="domain" description="Cyclic nucleotide-binding" evidence="23">
    <location>
        <begin position="210"/>
        <end position="309"/>
    </location>
</feature>
<dbReference type="InterPro" id="IPR008271">
    <property type="entry name" value="Ser/Thr_kinase_AS"/>
</dbReference>
<dbReference type="EMBL" id="MPUH01000016">
    <property type="protein sequence ID" value="OMJ95133.1"/>
    <property type="molecule type" value="Genomic_DNA"/>
</dbReference>
<keyword evidence="15" id="KW-0142">cGMP-binding</keyword>
<dbReference type="AlphaFoldDB" id="A0A1R2D1L4"/>
<dbReference type="SUPFAM" id="SSF51206">
    <property type="entry name" value="cAMP-binding domain-like"/>
    <property type="match status" value="4"/>
</dbReference>
<comment type="similarity">
    <text evidence="3">Belongs to the protein kinase superfamily. AGC Ser/Thr protein kinase family. cGMP subfamily.</text>
</comment>
<dbReference type="FunFam" id="2.60.120.10:FF:000068">
    <property type="entry name" value="cGMP-dependent protein kinase"/>
    <property type="match status" value="1"/>
</dbReference>
<evidence type="ECO:0000256" key="9">
    <source>
        <dbReference type="ARBA" id="ARBA00022679"/>
    </source>
</evidence>
<keyword evidence="7" id="KW-0723">Serine/threonine-protein kinase</keyword>
<dbReference type="PROSITE" id="PS50042">
    <property type="entry name" value="CNMP_BINDING_3"/>
    <property type="match status" value="4"/>
</dbReference>
<dbReference type="Gene3D" id="2.60.120.10">
    <property type="entry name" value="Jelly Rolls"/>
    <property type="match status" value="4"/>
</dbReference>
<evidence type="ECO:0000256" key="12">
    <source>
        <dbReference type="ARBA" id="ARBA00022777"/>
    </source>
</evidence>
<evidence type="ECO:0000256" key="17">
    <source>
        <dbReference type="ARBA" id="ARBA00024113"/>
    </source>
</evidence>
<evidence type="ECO:0000256" key="6">
    <source>
        <dbReference type="ARBA" id="ARBA00022490"/>
    </source>
</evidence>
<dbReference type="GO" id="GO:0012505">
    <property type="term" value="C:endomembrane system"/>
    <property type="evidence" value="ECO:0007669"/>
    <property type="project" value="UniProtKB-SubCell"/>
</dbReference>
<feature type="domain" description="Cyclic nucleotide-binding" evidence="23">
    <location>
        <begin position="92"/>
        <end position="207"/>
    </location>
</feature>
<gene>
    <name evidence="25" type="ORF">SteCoe_1499</name>
</gene>
<evidence type="ECO:0000256" key="10">
    <source>
        <dbReference type="ARBA" id="ARBA00022723"/>
    </source>
</evidence>
<accession>A0A1R2D1L4</accession>
<comment type="subunit">
    <text evidence="4">Monomer.</text>
</comment>
<dbReference type="SUPFAM" id="SSF56112">
    <property type="entry name" value="Protein kinase-like (PK-like)"/>
    <property type="match status" value="1"/>
</dbReference>
<dbReference type="SMART" id="SM00220">
    <property type="entry name" value="S_TKc"/>
    <property type="match status" value="1"/>
</dbReference>
<dbReference type="InterPro" id="IPR018490">
    <property type="entry name" value="cNMP-bd_dom_sf"/>
</dbReference>
<dbReference type="CDD" id="cd00038">
    <property type="entry name" value="CAP_ED"/>
    <property type="match status" value="3"/>
</dbReference>
<dbReference type="FunFam" id="1.10.510.10:FF:000571">
    <property type="entry name" value="Maternal embryonic leucine zipper kinase"/>
    <property type="match status" value="1"/>
</dbReference>